<dbReference type="PANTHER" id="PTHR42735:SF6">
    <property type="entry name" value="SPHINGOSINE-1-PHOSPHATE LYASE 1"/>
    <property type="match status" value="1"/>
</dbReference>
<keyword evidence="2" id="KW-0663">Pyridoxal phosphate</keyword>
<dbReference type="EMBL" id="JALLPJ020000582">
    <property type="protein sequence ID" value="KAL3788067.1"/>
    <property type="molecule type" value="Genomic_DNA"/>
</dbReference>
<dbReference type="PANTHER" id="PTHR42735">
    <property type="match status" value="1"/>
</dbReference>
<keyword evidence="3" id="KW-0456">Lyase</keyword>
<evidence type="ECO:0008006" key="6">
    <source>
        <dbReference type="Google" id="ProtNLM"/>
    </source>
</evidence>
<comment type="caution">
    <text evidence="4">The sequence shown here is derived from an EMBL/GenBank/DDBJ whole genome shotgun (WGS) entry which is preliminary data.</text>
</comment>
<accession>A0ABD3PJC6</accession>
<dbReference type="FunFam" id="3.90.1150.10:FF:000247">
    <property type="entry name" value="Sphingosine phosphate lyase, putative"/>
    <property type="match status" value="1"/>
</dbReference>
<keyword evidence="5" id="KW-1185">Reference proteome</keyword>
<gene>
    <name evidence="4" type="ORF">ACHAWO_005912</name>
</gene>
<dbReference type="Gene3D" id="3.90.1150.10">
    <property type="entry name" value="Aspartate Aminotransferase, domain 1"/>
    <property type="match status" value="1"/>
</dbReference>
<evidence type="ECO:0000256" key="2">
    <source>
        <dbReference type="ARBA" id="ARBA00022898"/>
    </source>
</evidence>
<name>A0ABD3PJC6_9STRA</name>
<dbReference type="SUPFAM" id="SSF53383">
    <property type="entry name" value="PLP-dependent transferases"/>
    <property type="match status" value="1"/>
</dbReference>
<evidence type="ECO:0000256" key="3">
    <source>
        <dbReference type="ARBA" id="ARBA00023239"/>
    </source>
</evidence>
<protein>
    <recommendedName>
        <fullName evidence="6">Sphingosine-1-phosphate lyase</fullName>
    </recommendedName>
</protein>
<dbReference type="InterPro" id="IPR050477">
    <property type="entry name" value="GrpII_AminoAcid_Decarb"/>
</dbReference>
<sequence length="203" mass="21966">MHKYGYAPKGSSVVMYSSHELRHYQYFVSLDWTGGIYASPTLAGSRPGAISAATWAVMVHLGEEGYLEVSEGIIKAARAIQRGICNDIGGLEVIGNPLSSVVACKSASSLLNIYAVGQAMTHKGWNLNTLQYPSCIHICCTHLHRGKADQFLNDLKDAVNEVRSHPEKFSDGTVAMYGMAHSIPDSSLLEPIARGFVDAFFTG</sequence>
<proteinExistence type="predicted"/>
<evidence type="ECO:0000313" key="5">
    <source>
        <dbReference type="Proteomes" id="UP001530400"/>
    </source>
</evidence>
<dbReference type="Proteomes" id="UP001530400">
    <property type="component" value="Unassembled WGS sequence"/>
</dbReference>
<dbReference type="Gene3D" id="6.10.140.2150">
    <property type="match status" value="1"/>
</dbReference>
<evidence type="ECO:0000256" key="1">
    <source>
        <dbReference type="ARBA" id="ARBA00001933"/>
    </source>
</evidence>
<dbReference type="InterPro" id="IPR015422">
    <property type="entry name" value="PyrdxlP-dep_Trfase_small"/>
</dbReference>
<dbReference type="InterPro" id="IPR015424">
    <property type="entry name" value="PyrdxlP-dep_Trfase"/>
</dbReference>
<reference evidence="4 5" key="1">
    <citation type="submission" date="2024-10" db="EMBL/GenBank/DDBJ databases">
        <title>Updated reference genomes for cyclostephanoid diatoms.</title>
        <authorList>
            <person name="Roberts W.R."/>
            <person name="Alverson A.J."/>
        </authorList>
    </citation>
    <scope>NUCLEOTIDE SEQUENCE [LARGE SCALE GENOMIC DNA]</scope>
    <source>
        <strain evidence="4 5">AJA010-31</strain>
    </source>
</reference>
<evidence type="ECO:0000313" key="4">
    <source>
        <dbReference type="EMBL" id="KAL3788067.1"/>
    </source>
</evidence>
<dbReference type="FunFam" id="6.10.140.2150:FF:000001">
    <property type="entry name" value="Sphingosine-1-phosphate lyase 1"/>
    <property type="match status" value="1"/>
</dbReference>
<dbReference type="AlphaFoldDB" id="A0ABD3PJC6"/>
<comment type="cofactor">
    <cofactor evidence="1">
        <name>pyridoxal 5'-phosphate</name>
        <dbReference type="ChEBI" id="CHEBI:597326"/>
    </cofactor>
</comment>
<organism evidence="4 5">
    <name type="scientific">Cyclotella atomus</name>
    <dbReference type="NCBI Taxonomy" id="382360"/>
    <lineage>
        <taxon>Eukaryota</taxon>
        <taxon>Sar</taxon>
        <taxon>Stramenopiles</taxon>
        <taxon>Ochrophyta</taxon>
        <taxon>Bacillariophyta</taxon>
        <taxon>Coscinodiscophyceae</taxon>
        <taxon>Thalassiosirophycidae</taxon>
        <taxon>Stephanodiscales</taxon>
        <taxon>Stephanodiscaceae</taxon>
        <taxon>Cyclotella</taxon>
    </lineage>
</organism>